<evidence type="ECO:0000256" key="1">
    <source>
        <dbReference type="ARBA" id="ARBA00022614"/>
    </source>
</evidence>
<dbReference type="EMBL" id="JASCZI010000083">
    <property type="protein sequence ID" value="MED6108408.1"/>
    <property type="molecule type" value="Genomic_DNA"/>
</dbReference>
<evidence type="ECO:0000313" key="5">
    <source>
        <dbReference type="Proteomes" id="UP001341840"/>
    </source>
</evidence>
<dbReference type="SUPFAM" id="SSF52058">
    <property type="entry name" value="L domain-like"/>
    <property type="match status" value="2"/>
</dbReference>
<organism evidence="4 5">
    <name type="scientific">Stylosanthes scabra</name>
    <dbReference type="NCBI Taxonomy" id="79078"/>
    <lineage>
        <taxon>Eukaryota</taxon>
        <taxon>Viridiplantae</taxon>
        <taxon>Streptophyta</taxon>
        <taxon>Embryophyta</taxon>
        <taxon>Tracheophyta</taxon>
        <taxon>Spermatophyta</taxon>
        <taxon>Magnoliopsida</taxon>
        <taxon>eudicotyledons</taxon>
        <taxon>Gunneridae</taxon>
        <taxon>Pentapetalae</taxon>
        <taxon>rosids</taxon>
        <taxon>fabids</taxon>
        <taxon>Fabales</taxon>
        <taxon>Fabaceae</taxon>
        <taxon>Papilionoideae</taxon>
        <taxon>50 kb inversion clade</taxon>
        <taxon>dalbergioids sensu lato</taxon>
        <taxon>Dalbergieae</taxon>
        <taxon>Pterocarpus clade</taxon>
        <taxon>Stylosanthes</taxon>
    </lineage>
</organism>
<sequence>MLPSSLGELIHLRYLDVSRSAIKTLPKSLCKLSHLQTLKLEDCSKLTMLPNGMCNLLNLRHLDIRGTHLKEMPKGMGKLGQLHILRYYVMGKQEDNGIQELGGLLKLHGSFAIQKLENVTDANQARRAKIIDKKHIDELLLEWSWRDDMVSDIKIESHVLDSLQPHTGLKELTIKGYKGIIFPNWLGHCSYQNMTNVSLKFCKNCGKLPSLRQLPSLKSLRIEGFQLKYIGDEFYKNEDHGTLHTVPFPSLETLYFGKMRYWEVWNLPGCSEAFPQLKKLEIRECPKLKEDMSALMAKIIPHLTSLQEIRIDGFISTVSFPANCLPKSLQKLEFWQCTRLSSLSLDAFPNLKDLSILWCSNLESISMSEPPHTALQSLTISGCPKVVSITGGLAAPNLIHLDRVVLPPNLVKLCMKGYEGLLRGLSSMAKLEALMIYGWGCGRVKSFPEVGSLPHLPSLTTLEINGFDNLETLDCNELLRLSSLQHLHISSCWKL</sequence>
<keyword evidence="1" id="KW-0433">Leucine-rich repeat</keyword>
<dbReference type="SMART" id="SM00369">
    <property type="entry name" value="LRR_TYP"/>
    <property type="match status" value="3"/>
</dbReference>
<evidence type="ECO:0000313" key="4">
    <source>
        <dbReference type="EMBL" id="MED6108408.1"/>
    </source>
</evidence>
<name>A0ABU6Q999_9FABA</name>
<proteinExistence type="predicted"/>
<dbReference type="InterPro" id="IPR003591">
    <property type="entry name" value="Leu-rich_rpt_typical-subtyp"/>
</dbReference>
<dbReference type="Proteomes" id="UP001341840">
    <property type="component" value="Unassembled WGS sequence"/>
</dbReference>
<gene>
    <name evidence="4" type="ORF">PIB30_023627</name>
</gene>
<protein>
    <recommendedName>
        <fullName evidence="3">R13L1/DRL21-like LRR repeat region domain-containing protein</fullName>
    </recommendedName>
</protein>
<dbReference type="PANTHER" id="PTHR47186:SF26">
    <property type="entry name" value="LEUCINE-RICH REPEAT DOMAIN, L DOMAIN-CONTAINING PROTEIN-RELATED"/>
    <property type="match status" value="1"/>
</dbReference>
<comment type="caution">
    <text evidence="4">The sequence shown here is derived from an EMBL/GenBank/DDBJ whole genome shotgun (WGS) entry which is preliminary data.</text>
</comment>
<evidence type="ECO:0000259" key="3">
    <source>
        <dbReference type="Pfam" id="PF25019"/>
    </source>
</evidence>
<dbReference type="InterPro" id="IPR032675">
    <property type="entry name" value="LRR_dom_sf"/>
</dbReference>
<feature type="domain" description="R13L1/DRL21-like LRR repeat region" evidence="3">
    <location>
        <begin position="98"/>
        <end position="224"/>
    </location>
</feature>
<dbReference type="Pfam" id="PF25019">
    <property type="entry name" value="LRR_R13L1-DRL21"/>
    <property type="match status" value="1"/>
</dbReference>
<accession>A0ABU6Q999</accession>
<keyword evidence="5" id="KW-1185">Reference proteome</keyword>
<dbReference type="PANTHER" id="PTHR47186">
    <property type="entry name" value="LEUCINE-RICH REPEAT-CONTAINING PROTEIN 57"/>
    <property type="match status" value="1"/>
</dbReference>
<dbReference type="Gene3D" id="3.80.10.10">
    <property type="entry name" value="Ribonuclease Inhibitor"/>
    <property type="match status" value="3"/>
</dbReference>
<dbReference type="InterPro" id="IPR056789">
    <property type="entry name" value="LRR_R13L1-DRL21"/>
</dbReference>
<reference evidence="4 5" key="1">
    <citation type="journal article" date="2023" name="Plants (Basel)">
        <title>Bridging the Gap: Combining Genomics and Transcriptomics Approaches to Understand Stylosanthes scabra, an Orphan Legume from the Brazilian Caatinga.</title>
        <authorList>
            <person name="Ferreira-Neto J.R.C."/>
            <person name="da Silva M.D."/>
            <person name="Binneck E."/>
            <person name="de Melo N.F."/>
            <person name="da Silva R.H."/>
            <person name="de Melo A.L.T.M."/>
            <person name="Pandolfi V."/>
            <person name="Bustamante F.O."/>
            <person name="Brasileiro-Vidal A.C."/>
            <person name="Benko-Iseppon A.M."/>
        </authorList>
    </citation>
    <scope>NUCLEOTIDE SEQUENCE [LARGE SCALE GENOMIC DNA]</scope>
    <source>
        <tissue evidence="4">Leaves</tissue>
    </source>
</reference>
<evidence type="ECO:0000256" key="2">
    <source>
        <dbReference type="ARBA" id="ARBA00022737"/>
    </source>
</evidence>
<keyword evidence="2" id="KW-0677">Repeat</keyword>